<evidence type="ECO:0000256" key="2">
    <source>
        <dbReference type="SAM" id="Phobius"/>
    </source>
</evidence>
<feature type="transmembrane region" description="Helical" evidence="2">
    <location>
        <begin position="58"/>
        <end position="76"/>
    </location>
</feature>
<keyword evidence="2" id="KW-1133">Transmembrane helix</keyword>
<reference evidence="3" key="1">
    <citation type="journal article" date="2021" name="Nat. Commun.">
        <title>Genetic determinants of endophytism in the Arabidopsis root mycobiome.</title>
        <authorList>
            <person name="Mesny F."/>
            <person name="Miyauchi S."/>
            <person name="Thiergart T."/>
            <person name="Pickel B."/>
            <person name="Atanasova L."/>
            <person name="Karlsson M."/>
            <person name="Huettel B."/>
            <person name="Barry K.W."/>
            <person name="Haridas S."/>
            <person name="Chen C."/>
            <person name="Bauer D."/>
            <person name="Andreopoulos W."/>
            <person name="Pangilinan J."/>
            <person name="LaButti K."/>
            <person name="Riley R."/>
            <person name="Lipzen A."/>
            <person name="Clum A."/>
            <person name="Drula E."/>
            <person name="Henrissat B."/>
            <person name="Kohler A."/>
            <person name="Grigoriev I.V."/>
            <person name="Martin F.M."/>
            <person name="Hacquard S."/>
        </authorList>
    </citation>
    <scope>NUCLEOTIDE SEQUENCE</scope>
    <source>
        <strain evidence="3">MPI-CAGE-AT-0016</strain>
    </source>
</reference>
<dbReference type="AlphaFoldDB" id="A0A8K0WZD2"/>
<evidence type="ECO:0000256" key="1">
    <source>
        <dbReference type="SAM" id="MobiDB-lite"/>
    </source>
</evidence>
<proteinExistence type="predicted"/>
<feature type="region of interest" description="Disordered" evidence="1">
    <location>
        <begin position="433"/>
        <end position="503"/>
    </location>
</feature>
<protein>
    <submittedName>
        <fullName evidence="3">Uncharacterized protein</fullName>
    </submittedName>
</protein>
<keyword evidence="4" id="KW-1185">Reference proteome</keyword>
<keyword evidence="2" id="KW-0472">Membrane</keyword>
<accession>A0A8K0WZD2</accession>
<organism evidence="3 4">
    <name type="scientific">Plectosphaerella cucumerina</name>
    <dbReference type="NCBI Taxonomy" id="40658"/>
    <lineage>
        <taxon>Eukaryota</taxon>
        <taxon>Fungi</taxon>
        <taxon>Dikarya</taxon>
        <taxon>Ascomycota</taxon>
        <taxon>Pezizomycotina</taxon>
        <taxon>Sordariomycetes</taxon>
        <taxon>Hypocreomycetidae</taxon>
        <taxon>Glomerellales</taxon>
        <taxon>Plectosphaerellaceae</taxon>
        <taxon>Plectosphaerella</taxon>
    </lineage>
</organism>
<evidence type="ECO:0000313" key="4">
    <source>
        <dbReference type="Proteomes" id="UP000813385"/>
    </source>
</evidence>
<comment type="caution">
    <text evidence="3">The sequence shown here is derived from an EMBL/GenBank/DDBJ whole genome shotgun (WGS) entry which is preliminary data.</text>
</comment>
<keyword evidence="2" id="KW-0812">Transmembrane</keyword>
<dbReference type="EMBL" id="JAGPXD010000006">
    <property type="protein sequence ID" value="KAH7349865.1"/>
    <property type="molecule type" value="Genomic_DNA"/>
</dbReference>
<feature type="compositionally biased region" description="Low complexity" evidence="1">
    <location>
        <begin position="485"/>
        <end position="499"/>
    </location>
</feature>
<evidence type="ECO:0000313" key="3">
    <source>
        <dbReference type="EMBL" id="KAH7349865.1"/>
    </source>
</evidence>
<sequence length="543" mass="58617">MAPVPLESEISYLPLALATGHGLGVVALTGLVAKGLYKSYRELSPAQGTRERRSRRSIFTPLFAALALISLVLAGYSTTQYATLSYKVWADQRAVEVPSRFVGPLTRFTETSHSHRNGRVYGEKGILPYGDNSTRVYLAQWLTDTPIYLDAFEIIAEKARRFWWGQQVELAFVSWSLLLSIEGRRKNIPYLWAYLALGHLVSLSFAQNLFYLALLLTPTPIARDTDGGERGFWARLQGYFVTPKPAGWTPHPSLAGLVLTQSFGLLFAAPLAAGTESAAKLLVVQRVLAYLPLVIPAVVPISWGTTHVRAHEAYDGHTELFRYASMASFLLQAKALATGLLYNAPEAYEHRHSKFIPFDWEKRSAFDRTSTAFGKILGSTSDHPVVGAVARDVLLSGFSLAVWAAVRSLDINDVLASATPLFRTRASSVSRQLIGSWGGGDKPDRTLTPSSGPASSTRSSRRSRVGAGRRPLKDEAEDDDGTAGDGAYEPTAAAAEGGAVVESDVTPRDEADLEAAALAWGLNVLGGLGSGSAGVFGAECISR</sequence>
<feature type="compositionally biased region" description="Low complexity" evidence="1">
    <location>
        <begin position="448"/>
        <end position="458"/>
    </location>
</feature>
<feature type="transmembrane region" description="Helical" evidence="2">
    <location>
        <begin position="12"/>
        <end position="37"/>
    </location>
</feature>
<dbReference type="Proteomes" id="UP000813385">
    <property type="component" value="Unassembled WGS sequence"/>
</dbReference>
<dbReference type="OrthoDB" id="2126185at2759"/>
<name>A0A8K0WZD2_9PEZI</name>
<gene>
    <name evidence="3" type="ORF">B0T11DRAFT_135324</name>
</gene>